<reference evidence="1" key="1">
    <citation type="submission" date="2021-05" db="EMBL/GenBank/DDBJ databases">
        <authorList>
            <person name="Alioto T."/>
            <person name="Alioto T."/>
            <person name="Gomez Garrido J."/>
        </authorList>
    </citation>
    <scope>NUCLEOTIDE SEQUENCE</scope>
</reference>
<evidence type="ECO:0000313" key="1">
    <source>
        <dbReference type="EMBL" id="CAG6718020.1"/>
    </source>
</evidence>
<accession>A0A8D8V749</accession>
<dbReference type="EMBL" id="HBUF01356790">
    <property type="protein sequence ID" value="CAG6718017.1"/>
    <property type="molecule type" value="Transcribed_RNA"/>
</dbReference>
<dbReference type="EMBL" id="HBUF01356792">
    <property type="protein sequence ID" value="CAG6718019.1"/>
    <property type="molecule type" value="Transcribed_RNA"/>
</dbReference>
<sequence length="101" mass="11117">MKRGATDFLCPVLVIDELDEDLSRAGIEPCEPPELRISCLLMSSLKLDEEGSVDFSFRVSSALIGRLYFFDQSFIQLEKTTSDAQCANGILNLKVGGLNLT</sequence>
<dbReference type="AlphaFoldDB" id="A0A8D8V749"/>
<protein>
    <submittedName>
        <fullName evidence="1">Uncharacterized protein</fullName>
    </submittedName>
</protein>
<organism evidence="1">
    <name type="scientific">Cacopsylla melanoneura</name>
    <dbReference type="NCBI Taxonomy" id="428564"/>
    <lineage>
        <taxon>Eukaryota</taxon>
        <taxon>Metazoa</taxon>
        <taxon>Ecdysozoa</taxon>
        <taxon>Arthropoda</taxon>
        <taxon>Hexapoda</taxon>
        <taxon>Insecta</taxon>
        <taxon>Pterygota</taxon>
        <taxon>Neoptera</taxon>
        <taxon>Paraneoptera</taxon>
        <taxon>Hemiptera</taxon>
        <taxon>Sternorrhyncha</taxon>
        <taxon>Psylloidea</taxon>
        <taxon>Psyllidae</taxon>
        <taxon>Psyllinae</taxon>
        <taxon>Cacopsylla</taxon>
    </lineage>
</organism>
<name>A0A8D8V749_9HEMI</name>
<dbReference type="EMBL" id="HBUF01356793">
    <property type="protein sequence ID" value="CAG6718020.1"/>
    <property type="molecule type" value="Transcribed_RNA"/>
</dbReference>
<dbReference type="EMBL" id="HBUF01356791">
    <property type="protein sequence ID" value="CAG6718018.1"/>
    <property type="molecule type" value="Transcribed_RNA"/>
</dbReference>
<proteinExistence type="predicted"/>